<dbReference type="AlphaFoldDB" id="A0A8J7I8F9"/>
<evidence type="ECO:0000313" key="2">
    <source>
        <dbReference type="Proteomes" id="UP000662314"/>
    </source>
</evidence>
<dbReference type="Proteomes" id="UP000662314">
    <property type="component" value="Unassembled WGS sequence"/>
</dbReference>
<dbReference type="RefSeq" id="WP_214433218.1">
    <property type="nucleotide sequence ID" value="NZ_CAWPUQ010000307.1"/>
</dbReference>
<sequence length="231" mass="26781">MLNFLYKKLLYPSIKSQLLEILARYVEQPEDEIIIFNVSEDEELLVLRQVVANMYADMYQEGKNDIHLQVFVADDDDSASGCIITKHKLFTQGKSCVWLKKSKISDNWLVMASPPGAINFYCLSVWKDRTVAEAQATELLNEIKTFPFKEWDKKYKSVIFLNLLQNLPPDDNSYVGFLNQDKGKKGLFDLTTKDTFNHLIKKAQLATAEQEKEMYYQRVQELLNNIMNESS</sequence>
<gene>
    <name evidence="1" type="ORF">I8752_15535</name>
</gene>
<keyword evidence="2" id="KW-1185">Reference proteome</keyword>
<accession>A0A8J7I8F9</accession>
<proteinExistence type="predicted"/>
<evidence type="ECO:0000313" key="1">
    <source>
        <dbReference type="EMBL" id="MBH8574407.1"/>
    </source>
</evidence>
<name>A0A8J7I8F9_9NOST</name>
<protein>
    <submittedName>
        <fullName evidence="1">Uncharacterized protein</fullName>
    </submittedName>
</protein>
<reference evidence="1 2" key="1">
    <citation type="journal article" date="2021" name="Int. J. Syst. Evol. Microbiol.">
        <title>Amazonocrinis nigriterrae gen. nov., sp. nov., Atlanticothrix silvestris gen. nov., sp. nov. and Dendronalium phyllosphericum gen. nov., sp. nov., nostocacean cyanobacteria from Brazilian environments.</title>
        <authorList>
            <person name="Alvarenga D.O."/>
            <person name="Andreote A.P.D."/>
            <person name="Branco L.H.Z."/>
            <person name="Delbaje E."/>
            <person name="Cruz R.B."/>
            <person name="Varani A.M."/>
            <person name="Fiore M.F."/>
        </authorList>
    </citation>
    <scope>NUCLEOTIDE SEQUENCE [LARGE SCALE GENOMIC DNA]</scope>
    <source>
        <strain evidence="1 2">CENA369</strain>
    </source>
</reference>
<organism evidence="1 2">
    <name type="scientific">Dendronalium phyllosphericum CENA369</name>
    <dbReference type="NCBI Taxonomy" id="1725256"/>
    <lineage>
        <taxon>Bacteria</taxon>
        <taxon>Bacillati</taxon>
        <taxon>Cyanobacteriota</taxon>
        <taxon>Cyanophyceae</taxon>
        <taxon>Nostocales</taxon>
        <taxon>Nostocaceae</taxon>
        <taxon>Dendronalium</taxon>
        <taxon>Dendronalium phyllosphericum</taxon>
    </lineage>
</organism>
<dbReference type="EMBL" id="JAECZA010000070">
    <property type="protein sequence ID" value="MBH8574407.1"/>
    <property type="molecule type" value="Genomic_DNA"/>
</dbReference>
<comment type="caution">
    <text evidence="1">The sequence shown here is derived from an EMBL/GenBank/DDBJ whole genome shotgun (WGS) entry which is preliminary data.</text>
</comment>